<gene>
    <name evidence="2" type="ORF">JKP88DRAFT_274463</name>
</gene>
<dbReference type="EMBL" id="JAFCMP010000547">
    <property type="protein sequence ID" value="KAG5175580.1"/>
    <property type="molecule type" value="Genomic_DNA"/>
</dbReference>
<feature type="compositionally biased region" description="Basic and acidic residues" evidence="1">
    <location>
        <begin position="46"/>
        <end position="55"/>
    </location>
</feature>
<proteinExistence type="predicted"/>
<protein>
    <submittedName>
        <fullName evidence="2">Uncharacterized protein</fullName>
    </submittedName>
</protein>
<organism evidence="2 3">
    <name type="scientific">Tribonema minus</name>
    <dbReference type="NCBI Taxonomy" id="303371"/>
    <lineage>
        <taxon>Eukaryota</taxon>
        <taxon>Sar</taxon>
        <taxon>Stramenopiles</taxon>
        <taxon>Ochrophyta</taxon>
        <taxon>PX clade</taxon>
        <taxon>Xanthophyceae</taxon>
        <taxon>Tribonematales</taxon>
        <taxon>Tribonemataceae</taxon>
        <taxon>Tribonema</taxon>
    </lineage>
</organism>
<feature type="region of interest" description="Disordered" evidence="1">
    <location>
        <begin position="41"/>
        <end position="69"/>
    </location>
</feature>
<dbReference type="AlphaFoldDB" id="A0A835YL35"/>
<evidence type="ECO:0000313" key="2">
    <source>
        <dbReference type="EMBL" id="KAG5175580.1"/>
    </source>
</evidence>
<comment type="caution">
    <text evidence="2">The sequence shown here is derived from an EMBL/GenBank/DDBJ whole genome shotgun (WGS) entry which is preliminary data.</text>
</comment>
<evidence type="ECO:0000313" key="3">
    <source>
        <dbReference type="Proteomes" id="UP000664859"/>
    </source>
</evidence>
<evidence type="ECO:0000256" key="1">
    <source>
        <dbReference type="SAM" id="MobiDB-lite"/>
    </source>
</evidence>
<name>A0A835YL35_9STRA</name>
<reference evidence="2" key="1">
    <citation type="submission" date="2021-02" db="EMBL/GenBank/DDBJ databases">
        <title>First Annotated Genome of the Yellow-green Alga Tribonema minus.</title>
        <authorList>
            <person name="Mahan K.M."/>
        </authorList>
    </citation>
    <scope>NUCLEOTIDE SEQUENCE</scope>
    <source>
        <strain evidence="2">UTEX B ZZ1240</strain>
    </source>
</reference>
<keyword evidence="3" id="KW-1185">Reference proteome</keyword>
<accession>A0A835YL35</accession>
<sequence>MRAAAAAEAAATAAATPAAASAAAAAAATAAMEAAVATAATTVTAPHEERHESGHCRSGSRRSSHSEPTPTPYFLMRLYNDCGIVGPSMATAHRTLDTKKLAQAPKLWGAKRVGANWQHQDIAQWVAELHQFLQPSAAPTCAVVDGAVIDTGSGTARRNDDVYVHADVCLGDTTATTAVQDSIASWGQRDITTELGEGSGAREARVAAHMRHVVVAPRQRRSSAPRSAVHVQRSATAHAQRLATAAACAPRRRCSLARAAAHAWRHCTRWERRGAATLPALAAAV</sequence>
<dbReference type="Proteomes" id="UP000664859">
    <property type="component" value="Unassembled WGS sequence"/>
</dbReference>